<protein>
    <submittedName>
        <fullName evidence="7">Heavy-metal-associated domain</fullName>
    </submittedName>
</protein>
<evidence type="ECO:0000256" key="5">
    <source>
        <dbReference type="SAM" id="MobiDB-lite"/>
    </source>
</evidence>
<reference evidence="7" key="1">
    <citation type="submission" date="2022-05" db="EMBL/GenBank/DDBJ databases">
        <title>The Musa troglodytarum L. genome provides insights into the mechanism of non-climacteric behaviour and enrichment of carotenoids.</title>
        <authorList>
            <person name="Wang J."/>
        </authorList>
    </citation>
    <scope>NUCLEOTIDE SEQUENCE</scope>
    <source>
        <tissue evidence="7">Leaf</tissue>
    </source>
</reference>
<keyword evidence="2" id="KW-0479">Metal-binding</keyword>
<dbReference type="OrthoDB" id="689350at2759"/>
<dbReference type="PANTHER" id="PTHR45868">
    <property type="entry name" value="HEAVY METAL-ASSOCIATED ISOPRENYLATED PLANT PROTEIN 33-RELATED"/>
    <property type="match status" value="1"/>
</dbReference>
<dbReference type="InterPro" id="IPR006121">
    <property type="entry name" value="HMA_dom"/>
</dbReference>
<evidence type="ECO:0000313" key="8">
    <source>
        <dbReference type="Proteomes" id="UP001055439"/>
    </source>
</evidence>
<dbReference type="AlphaFoldDB" id="A0A9E7JY11"/>
<keyword evidence="3" id="KW-0636">Prenylation</keyword>
<comment type="similarity">
    <text evidence="4">Belongs to the HIPP family.</text>
</comment>
<dbReference type="Proteomes" id="UP001055439">
    <property type="component" value="Chromosome 4"/>
</dbReference>
<gene>
    <name evidence="7" type="ORF">MUK42_31026</name>
</gene>
<dbReference type="InterPro" id="IPR036163">
    <property type="entry name" value="HMA_dom_sf"/>
</dbReference>
<evidence type="ECO:0000313" key="7">
    <source>
        <dbReference type="EMBL" id="URD98852.1"/>
    </source>
</evidence>
<dbReference type="SUPFAM" id="SSF55008">
    <property type="entry name" value="HMA, heavy metal-associated domain"/>
    <property type="match status" value="1"/>
</dbReference>
<feature type="compositionally biased region" description="Polar residues" evidence="5">
    <location>
        <begin position="148"/>
        <end position="161"/>
    </location>
</feature>
<keyword evidence="8" id="KW-1185">Reference proteome</keyword>
<keyword evidence="3" id="KW-0449">Lipoprotein</keyword>
<name>A0A9E7JY11_9LILI</name>
<sequence length="279" mass="30394">MAKEDELKVRNTDLPLSLLIYLSACSFVRMIRYGLQRVELKVSVNCCEGCKRKVLKALSIKGVLRTEIHPTLPKLTVIGNVDVGILIKKLSKVGKSAELLSDESQKPQGEGTCCNEASEKKTEKPSKKKKDKEGMIGSAKSNPEKENSPNSIGSNESNNRGSGDDAGIGQESSKEAGDAGGSDAPEAAKSFYPTVATTIPQVNCMMSPALMTSEARVYYPMEPVAVPMPYYAPGPPPHYVHHHPSYYEMPAYRPPPMESQATVFGDYFNDDNTVGCRIM</sequence>
<proteinExistence type="inferred from homology"/>
<dbReference type="GO" id="GO:0046872">
    <property type="term" value="F:metal ion binding"/>
    <property type="evidence" value="ECO:0007669"/>
    <property type="project" value="UniProtKB-KW"/>
</dbReference>
<organism evidence="7 8">
    <name type="scientific">Musa troglodytarum</name>
    <name type="common">fe'i banana</name>
    <dbReference type="NCBI Taxonomy" id="320322"/>
    <lineage>
        <taxon>Eukaryota</taxon>
        <taxon>Viridiplantae</taxon>
        <taxon>Streptophyta</taxon>
        <taxon>Embryophyta</taxon>
        <taxon>Tracheophyta</taxon>
        <taxon>Spermatophyta</taxon>
        <taxon>Magnoliopsida</taxon>
        <taxon>Liliopsida</taxon>
        <taxon>Zingiberales</taxon>
        <taxon>Musaceae</taxon>
        <taxon>Musa</taxon>
    </lineage>
</organism>
<accession>A0A9E7JY11</accession>
<evidence type="ECO:0000256" key="1">
    <source>
        <dbReference type="ARBA" id="ARBA00022481"/>
    </source>
</evidence>
<dbReference type="CDD" id="cd00371">
    <property type="entry name" value="HMA"/>
    <property type="match status" value="1"/>
</dbReference>
<keyword evidence="1" id="KW-0488">Methylation</keyword>
<dbReference type="PROSITE" id="PS50846">
    <property type="entry name" value="HMA_2"/>
    <property type="match status" value="1"/>
</dbReference>
<dbReference type="EMBL" id="CP097506">
    <property type="protein sequence ID" value="URD98852.1"/>
    <property type="molecule type" value="Genomic_DNA"/>
</dbReference>
<feature type="region of interest" description="Disordered" evidence="5">
    <location>
        <begin position="99"/>
        <end position="185"/>
    </location>
</feature>
<evidence type="ECO:0000256" key="2">
    <source>
        <dbReference type="ARBA" id="ARBA00022723"/>
    </source>
</evidence>
<feature type="domain" description="HMA" evidence="6">
    <location>
        <begin position="35"/>
        <end position="98"/>
    </location>
</feature>
<dbReference type="PANTHER" id="PTHR45868:SF14">
    <property type="entry name" value="OS08G0205500 PROTEIN"/>
    <property type="match status" value="1"/>
</dbReference>
<evidence type="ECO:0000256" key="4">
    <source>
        <dbReference type="ARBA" id="ARBA00024045"/>
    </source>
</evidence>
<dbReference type="Gene3D" id="3.30.70.100">
    <property type="match status" value="1"/>
</dbReference>
<evidence type="ECO:0000256" key="3">
    <source>
        <dbReference type="ARBA" id="ARBA00023289"/>
    </source>
</evidence>
<evidence type="ECO:0000259" key="6">
    <source>
        <dbReference type="PROSITE" id="PS50846"/>
    </source>
</evidence>